<feature type="domain" description="THO complex subunit 2 N-terminal" evidence="2">
    <location>
        <begin position="28"/>
        <end position="384"/>
    </location>
</feature>
<dbReference type="GO" id="GO:0000445">
    <property type="term" value="C:THO complex part of transcription export complex"/>
    <property type="evidence" value="ECO:0007669"/>
    <property type="project" value="TreeGrafter"/>
</dbReference>
<gene>
    <name evidence="3" type="ORF">TTAC_LOCUS3610</name>
</gene>
<evidence type="ECO:0000313" key="4">
    <source>
        <dbReference type="Proteomes" id="UP000274429"/>
    </source>
</evidence>
<accession>A0A0R3WS85</accession>
<protein>
    <submittedName>
        <fullName evidence="5">THOC2_N domain-containing protein</fullName>
    </submittedName>
</protein>
<keyword evidence="4" id="KW-1185">Reference proteome</keyword>
<dbReference type="OrthoDB" id="29024at2759"/>
<dbReference type="EMBL" id="UYWX01002723">
    <property type="protein sequence ID" value="VDM22967.1"/>
    <property type="molecule type" value="Genomic_DNA"/>
</dbReference>
<name>A0A0R3WS85_HYDTA</name>
<dbReference type="Pfam" id="PF16134">
    <property type="entry name" value="THOC2_N"/>
    <property type="match status" value="1"/>
</dbReference>
<dbReference type="AlphaFoldDB" id="A0A0R3WS85"/>
<reference evidence="5" key="1">
    <citation type="submission" date="2017-02" db="UniProtKB">
        <authorList>
            <consortium name="WormBaseParasite"/>
        </authorList>
    </citation>
    <scope>IDENTIFICATION</scope>
</reference>
<dbReference type="Proteomes" id="UP000274429">
    <property type="component" value="Unassembled WGS sequence"/>
</dbReference>
<dbReference type="GO" id="GO:0006397">
    <property type="term" value="P:mRNA processing"/>
    <property type="evidence" value="ECO:0007669"/>
    <property type="project" value="InterPro"/>
</dbReference>
<organism evidence="5">
    <name type="scientific">Hydatigena taeniaeformis</name>
    <name type="common">Feline tapeworm</name>
    <name type="synonym">Taenia taeniaeformis</name>
    <dbReference type="NCBI Taxonomy" id="6205"/>
    <lineage>
        <taxon>Eukaryota</taxon>
        <taxon>Metazoa</taxon>
        <taxon>Spiralia</taxon>
        <taxon>Lophotrochozoa</taxon>
        <taxon>Platyhelminthes</taxon>
        <taxon>Cestoda</taxon>
        <taxon>Eucestoda</taxon>
        <taxon>Cyclophyllidea</taxon>
        <taxon>Taeniidae</taxon>
        <taxon>Hydatigera</taxon>
    </lineage>
</organism>
<sequence>MTWILYFGENFSGLDVAMADVNDAQARDRFLQILSVCKGSTDSALLMERLSDETLEQISLISSHMQTRTRYVRIKTRLFYKQQKFNLLREESEGYAKLIVDLSNTPVGSAEVCITHIRSLIGYFDLDPNRVLDIILDVFEIRRNAFSLFIELLTLYQPDKTDLTHILGHKFHFYQERDSITPESLHRLAALLVSYNLVDVDVLFAHLQPSDATIHSGRLKSIREAKSWRPVIHPSGSAIHGSLDNFIATGGVAPASAGTSTGGGSGSLLGDPNRPLGGGTETDHWNGLNGGGSRRGGTSEINDDSDDKKDIWLPENDVDVEDSGEFQFVNNQKLDLCTALANSGDWKAAQNILDRFPGHWVGSYAPLNRAICNLVHFLIDQLYER</sequence>
<dbReference type="WBParaSite" id="TTAC_0000362501-mRNA-1">
    <property type="protein sequence ID" value="TTAC_0000362501-mRNA-1"/>
    <property type="gene ID" value="TTAC_0000362501"/>
</dbReference>
<reference evidence="3 4" key="2">
    <citation type="submission" date="2018-11" db="EMBL/GenBank/DDBJ databases">
        <authorList>
            <consortium name="Pathogen Informatics"/>
        </authorList>
    </citation>
    <scope>NUCLEOTIDE SEQUENCE [LARGE SCALE GENOMIC DNA]</scope>
</reference>
<evidence type="ECO:0000259" key="2">
    <source>
        <dbReference type="Pfam" id="PF16134"/>
    </source>
</evidence>
<evidence type="ECO:0000313" key="5">
    <source>
        <dbReference type="WBParaSite" id="TTAC_0000362501-mRNA-1"/>
    </source>
</evidence>
<evidence type="ECO:0000313" key="3">
    <source>
        <dbReference type="EMBL" id="VDM22967.1"/>
    </source>
</evidence>
<evidence type="ECO:0000256" key="1">
    <source>
        <dbReference type="SAM" id="MobiDB-lite"/>
    </source>
</evidence>
<dbReference type="PANTHER" id="PTHR21597">
    <property type="entry name" value="THO2 PROTEIN"/>
    <property type="match status" value="1"/>
</dbReference>
<feature type="region of interest" description="Disordered" evidence="1">
    <location>
        <begin position="257"/>
        <end position="310"/>
    </location>
</feature>
<dbReference type="STRING" id="6205.A0A0R3WS85"/>
<dbReference type="InterPro" id="IPR032302">
    <property type="entry name" value="THOC2_N"/>
</dbReference>
<dbReference type="PANTHER" id="PTHR21597:SF0">
    <property type="entry name" value="THO COMPLEX SUBUNIT 2"/>
    <property type="match status" value="1"/>
</dbReference>
<dbReference type="GO" id="GO:0006406">
    <property type="term" value="P:mRNA export from nucleus"/>
    <property type="evidence" value="ECO:0007669"/>
    <property type="project" value="InterPro"/>
</dbReference>
<proteinExistence type="predicted"/>
<dbReference type="GO" id="GO:0003729">
    <property type="term" value="F:mRNA binding"/>
    <property type="evidence" value="ECO:0007669"/>
    <property type="project" value="TreeGrafter"/>
</dbReference>
<dbReference type="InterPro" id="IPR040007">
    <property type="entry name" value="Tho2"/>
</dbReference>